<protein>
    <submittedName>
        <fullName evidence="3">Disulphide bond corrector protein DsbC</fullName>
    </submittedName>
</protein>
<feature type="chain" id="PRO_5013115004" evidence="1">
    <location>
        <begin position="23"/>
        <end position="153"/>
    </location>
</feature>
<dbReference type="RefSeq" id="WP_079701337.1">
    <property type="nucleotide sequence ID" value="NZ_FUYR01000001.1"/>
</dbReference>
<feature type="signal peptide" evidence="1">
    <location>
        <begin position="1"/>
        <end position="22"/>
    </location>
</feature>
<dbReference type="Gene3D" id="2.60.40.1250">
    <property type="entry name" value="Thiol:disulfide interchange protein DsbD, N-terminal domain"/>
    <property type="match status" value="1"/>
</dbReference>
<dbReference type="InterPro" id="IPR036929">
    <property type="entry name" value="DsbDN_sf"/>
</dbReference>
<accession>A0A1T5AIX8</accession>
<dbReference type="Pfam" id="PF11412">
    <property type="entry name" value="DsbD_N"/>
    <property type="match status" value="1"/>
</dbReference>
<dbReference type="STRING" id="572036.SAMN05661099_0787"/>
<organism evidence="3 4">
    <name type="scientific">Daejeonella lutea</name>
    <dbReference type="NCBI Taxonomy" id="572036"/>
    <lineage>
        <taxon>Bacteria</taxon>
        <taxon>Pseudomonadati</taxon>
        <taxon>Bacteroidota</taxon>
        <taxon>Sphingobacteriia</taxon>
        <taxon>Sphingobacteriales</taxon>
        <taxon>Sphingobacteriaceae</taxon>
        <taxon>Daejeonella</taxon>
    </lineage>
</organism>
<gene>
    <name evidence="3" type="ORF">SAMN05661099_0787</name>
</gene>
<dbReference type="InterPro" id="IPR028250">
    <property type="entry name" value="DsbDN"/>
</dbReference>
<keyword evidence="4" id="KW-1185">Reference proteome</keyword>
<feature type="domain" description="Thiol:disulfide interchange protein DsbD N-terminal" evidence="2">
    <location>
        <begin position="43"/>
        <end position="146"/>
    </location>
</feature>
<dbReference type="Proteomes" id="UP000189981">
    <property type="component" value="Unassembled WGS sequence"/>
</dbReference>
<evidence type="ECO:0000256" key="1">
    <source>
        <dbReference type="SAM" id="SignalP"/>
    </source>
</evidence>
<name>A0A1T5AIX8_9SPHI</name>
<evidence type="ECO:0000259" key="2">
    <source>
        <dbReference type="Pfam" id="PF11412"/>
    </source>
</evidence>
<sequence>MRTFKNYLLVLLVFIASGHASAQIFAPVKWSYSSVKDGDGIYTLLFTASIDPGWHIYSHVQPKKSVAERLAIKFTKGEGTHLEGNALEVGKLEKFSDESLGIYAYQYSDKLVVRQRVKLKNPASKQVSGVLRYQTCNDVRCLPAEDVDFVVKL</sequence>
<dbReference type="EMBL" id="FUYR01000001">
    <property type="protein sequence ID" value="SKB34968.1"/>
    <property type="molecule type" value="Genomic_DNA"/>
</dbReference>
<dbReference type="OrthoDB" id="767251at2"/>
<evidence type="ECO:0000313" key="4">
    <source>
        <dbReference type="Proteomes" id="UP000189981"/>
    </source>
</evidence>
<keyword evidence="1" id="KW-0732">Signal</keyword>
<evidence type="ECO:0000313" key="3">
    <source>
        <dbReference type="EMBL" id="SKB34968.1"/>
    </source>
</evidence>
<proteinExistence type="predicted"/>
<dbReference type="AlphaFoldDB" id="A0A1T5AIX8"/>
<reference evidence="4" key="1">
    <citation type="submission" date="2017-02" db="EMBL/GenBank/DDBJ databases">
        <authorList>
            <person name="Varghese N."/>
            <person name="Submissions S."/>
        </authorList>
    </citation>
    <scope>NUCLEOTIDE SEQUENCE [LARGE SCALE GENOMIC DNA]</scope>
    <source>
        <strain evidence="4">DSM 22385</strain>
    </source>
</reference>